<keyword evidence="6" id="KW-1185">Reference proteome</keyword>
<feature type="domain" description="LOB" evidence="4">
    <location>
        <begin position="11"/>
        <end position="112"/>
    </location>
</feature>
<evidence type="ECO:0000256" key="1">
    <source>
        <dbReference type="ARBA" id="ARBA00005474"/>
    </source>
</evidence>
<evidence type="ECO:0000259" key="4">
    <source>
        <dbReference type="PROSITE" id="PS50891"/>
    </source>
</evidence>
<dbReference type="EMBL" id="WJXA01000013">
    <property type="protein sequence ID" value="KAF7121408.1"/>
    <property type="molecule type" value="Genomic_DNA"/>
</dbReference>
<evidence type="ECO:0000313" key="6">
    <source>
        <dbReference type="Proteomes" id="UP000626092"/>
    </source>
</evidence>
<reference evidence="5" key="1">
    <citation type="submission" date="2019-11" db="EMBL/GenBank/DDBJ databases">
        <authorList>
            <person name="Liu Y."/>
            <person name="Hou J."/>
            <person name="Li T.-Q."/>
            <person name="Guan C.-H."/>
            <person name="Wu X."/>
            <person name="Wu H.-Z."/>
            <person name="Ling F."/>
            <person name="Zhang R."/>
            <person name="Shi X.-G."/>
            <person name="Ren J.-P."/>
            <person name="Chen E.-F."/>
            <person name="Sun J.-M."/>
        </authorList>
    </citation>
    <scope>NUCLEOTIDE SEQUENCE</scope>
    <source>
        <strain evidence="5">Adult_tree_wgs_1</strain>
        <tissue evidence="5">Leaves</tissue>
    </source>
</reference>
<evidence type="ECO:0000256" key="3">
    <source>
        <dbReference type="SAM" id="MobiDB-lite"/>
    </source>
</evidence>
<dbReference type="InterPro" id="IPR004883">
    <property type="entry name" value="LOB"/>
</dbReference>
<keyword evidence="2" id="KW-0175">Coiled coil</keyword>
<feature type="coiled-coil region" evidence="2">
    <location>
        <begin position="91"/>
        <end position="118"/>
    </location>
</feature>
<evidence type="ECO:0000313" key="5">
    <source>
        <dbReference type="EMBL" id="KAF7121408.1"/>
    </source>
</evidence>
<proteinExistence type="inferred from homology"/>
<dbReference type="OrthoDB" id="1689074at2759"/>
<gene>
    <name evidence="5" type="ORF">RHSIM_Rhsim13G0182100</name>
</gene>
<protein>
    <recommendedName>
        <fullName evidence="4">LOB domain-containing protein</fullName>
    </recommendedName>
</protein>
<feature type="region of interest" description="Disordered" evidence="3">
    <location>
        <begin position="182"/>
        <end position="207"/>
    </location>
</feature>
<evidence type="ECO:0000256" key="2">
    <source>
        <dbReference type="SAM" id="Coils"/>
    </source>
</evidence>
<sequence>MSDNEGPMNRVACASCKHQRKRCQESCVMAPHFPQRLTVEFQAVHKIFGIANVTRMIKALDIAGQREAIKSFIWEAMAWDKDPVRGPYQEVARLRDSIRSLEEEKKQQEAVIQNMQRQLLSQWDSGVANFSPDNATLIAESSARNVNNYASVFEEKDGSGLMGGFVQGRGFVQGVNPSDFNYHSGSFGQEQQERERGSSSSGGGAIYSGGFGQGRGSGYGEGWRSTVAVGQNNSSIASGVLARGGGERVRVFGDHHHHHGGIMQYAASRFSSFNQNNNLPGN</sequence>
<comment type="similarity">
    <text evidence="1">Belongs to the LOB domain-containing protein family.</text>
</comment>
<dbReference type="PANTHER" id="PTHR31301">
    <property type="entry name" value="LOB DOMAIN-CONTAINING PROTEIN 4-RELATED"/>
    <property type="match status" value="1"/>
</dbReference>
<name>A0A834L8D5_RHOSS</name>
<accession>A0A834L8D5</accession>
<organism evidence="5 6">
    <name type="scientific">Rhododendron simsii</name>
    <name type="common">Sims's rhododendron</name>
    <dbReference type="NCBI Taxonomy" id="118357"/>
    <lineage>
        <taxon>Eukaryota</taxon>
        <taxon>Viridiplantae</taxon>
        <taxon>Streptophyta</taxon>
        <taxon>Embryophyta</taxon>
        <taxon>Tracheophyta</taxon>
        <taxon>Spermatophyta</taxon>
        <taxon>Magnoliopsida</taxon>
        <taxon>eudicotyledons</taxon>
        <taxon>Gunneridae</taxon>
        <taxon>Pentapetalae</taxon>
        <taxon>asterids</taxon>
        <taxon>Ericales</taxon>
        <taxon>Ericaceae</taxon>
        <taxon>Ericoideae</taxon>
        <taxon>Rhodoreae</taxon>
        <taxon>Rhododendron</taxon>
    </lineage>
</organism>
<dbReference type="PANTHER" id="PTHR31301:SF19">
    <property type="entry name" value="LOB DOMAIN-CONTAINING PROTEIN 2"/>
    <property type="match status" value="1"/>
</dbReference>
<dbReference type="AlphaFoldDB" id="A0A834L8D5"/>
<dbReference type="Pfam" id="PF03195">
    <property type="entry name" value="LOB"/>
    <property type="match status" value="1"/>
</dbReference>
<dbReference type="PROSITE" id="PS50891">
    <property type="entry name" value="LOB"/>
    <property type="match status" value="1"/>
</dbReference>
<comment type="caution">
    <text evidence="5">The sequence shown here is derived from an EMBL/GenBank/DDBJ whole genome shotgun (WGS) entry which is preliminary data.</text>
</comment>
<dbReference type="Proteomes" id="UP000626092">
    <property type="component" value="Unassembled WGS sequence"/>
</dbReference>